<dbReference type="GO" id="GO:0009910">
    <property type="term" value="P:negative regulation of flower development"/>
    <property type="evidence" value="ECO:0007669"/>
    <property type="project" value="InterPro"/>
</dbReference>
<feature type="region of interest" description="Disordered" evidence="1">
    <location>
        <begin position="488"/>
        <end position="517"/>
    </location>
</feature>
<accession>A0AAD8HMY4</accession>
<evidence type="ECO:0000256" key="1">
    <source>
        <dbReference type="SAM" id="MobiDB-lite"/>
    </source>
</evidence>
<organism evidence="2 3">
    <name type="scientific">Heracleum sosnowskyi</name>
    <dbReference type="NCBI Taxonomy" id="360622"/>
    <lineage>
        <taxon>Eukaryota</taxon>
        <taxon>Viridiplantae</taxon>
        <taxon>Streptophyta</taxon>
        <taxon>Embryophyta</taxon>
        <taxon>Tracheophyta</taxon>
        <taxon>Spermatophyta</taxon>
        <taxon>Magnoliopsida</taxon>
        <taxon>eudicotyledons</taxon>
        <taxon>Gunneridae</taxon>
        <taxon>Pentapetalae</taxon>
        <taxon>asterids</taxon>
        <taxon>campanulids</taxon>
        <taxon>Apiales</taxon>
        <taxon>Apiaceae</taxon>
        <taxon>Apioideae</taxon>
        <taxon>apioid superclade</taxon>
        <taxon>Tordylieae</taxon>
        <taxon>Tordyliinae</taxon>
        <taxon>Heracleum</taxon>
    </lineage>
</organism>
<feature type="compositionally biased region" description="Low complexity" evidence="1">
    <location>
        <begin position="383"/>
        <end position="393"/>
    </location>
</feature>
<feature type="compositionally biased region" description="Basic and acidic residues" evidence="1">
    <location>
        <begin position="492"/>
        <end position="517"/>
    </location>
</feature>
<name>A0AAD8HMY4_9APIA</name>
<dbReference type="AlphaFoldDB" id="A0AAD8HMY4"/>
<keyword evidence="3" id="KW-1185">Reference proteome</keyword>
<feature type="compositionally biased region" description="Basic and acidic residues" evidence="1">
    <location>
        <begin position="331"/>
        <end position="343"/>
    </location>
</feature>
<feature type="compositionally biased region" description="Polar residues" evidence="1">
    <location>
        <begin position="640"/>
        <end position="662"/>
    </location>
</feature>
<dbReference type="GO" id="GO:0045892">
    <property type="term" value="P:negative regulation of DNA-templated transcription"/>
    <property type="evidence" value="ECO:0007669"/>
    <property type="project" value="InterPro"/>
</dbReference>
<reference evidence="2" key="2">
    <citation type="submission" date="2023-05" db="EMBL/GenBank/DDBJ databases">
        <authorList>
            <person name="Schelkunov M.I."/>
        </authorList>
    </citation>
    <scope>NUCLEOTIDE SEQUENCE</scope>
    <source>
        <strain evidence="2">Hsosn_3</strain>
        <tissue evidence="2">Leaf</tissue>
    </source>
</reference>
<feature type="region of interest" description="Disordered" evidence="1">
    <location>
        <begin position="359"/>
        <end position="393"/>
    </location>
</feature>
<reference evidence="2" key="1">
    <citation type="submission" date="2023-02" db="EMBL/GenBank/DDBJ databases">
        <title>Genome of toxic invasive species Heracleum sosnowskyi carries increased number of genes despite the absence of recent whole-genome duplications.</title>
        <authorList>
            <person name="Schelkunov M."/>
            <person name="Shtratnikova V."/>
            <person name="Makarenko M."/>
            <person name="Klepikova A."/>
            <person name="Omelchenko D."/>
            <person name="Novikova G."/>
            <person name="Obukhova E."/>
            <person name="Bogdanov V."/>
            <person name="Penin A."/>
            <person name="Logacheva M."/>
        </authorList>
    </citation>
    <scope>NUCLEOTIDE SEQUENCE</scope>
    <source>
        <strain evidence="2">Hsosn_3</strain>
        <tissue evidence="2">Leaf</tissue>
    </source>
</reference>
<gene>
    <name evidence="2" type="ORF">POM88_036312</name>
</gene>
<dbReference type="PANTHER" id="PTHR35504:SF1">
    <property type="entry name" value="PROTEIN EMBRYONIC FLOWER 1"/>
    <property type="match status" value="1"/>
</dbReference>
<dbReference type="PANTHER" id="PTHR35504">
    <property type="entry name" value="PROTEIN EMBRYONIC FLOWER 1"/>
    <property type="match status" value="1"/>
</dbReference>
<proteinExistence type="predicted"/>
<feature type="compositionally biased region" description="Basic and acidic residues" evidence="1">
    <location>
        <begin position="212"/>
        <end position="224"/>
    </location>
</feature>
<dbReference type="GO" id="GO:0048367">
    <property type="term" value="P:shoot system development"/>
    <property type="evidence" value="ECO:0007669"/>
    <property type="project" value="InterPro"/>
</dbReference>
<sequence>MSAASLVKIDSISINLGKVMDKKVTEKCHHFSIRRYAAEMREKDIRKCVPFVRDDDDESKLRQQLVPLHVPEYRWWRCESCVQDISVASASQSQQVVEKATSSLSRGEIHASACGNKEKDDALIGLTAITGHENSVKDISNQQTGEQTLSLVTCTPCQIPERHTDGTVGEESTGKELTNVCVPEPGGDVAASDVLVDDYPCPKSSSSGDVSPAEKTDSLNKDTRTSLVTNEASKKDVDMDTSGCAKEAGAVEQPSVELQTKQVESTATASCTRRRKKVRLIAELLNVNGEKKSDQLVLNKAMPKEVAPPASTSVHRKRKITQEPSKGNKLPSREAKKARKYKGDAKTTIATIHIFDSDSEEDGASAGTGFRSPVPLQQTGNGPSSSKLSSYKSVPSGGFKDNIGLDLSLNSYMEVDKINTPVPQKKTVLNNDLWRKEGNCIGQSSAPNVSFSKDVVGNISGKNAHSSEMMHQQEISLSLHKKLDLSLGRNNKKTDEPERFSEVSRKKTDQRSETVLEQRSADEIPMDIVELMAMNQYERGLPENERNSCPAKRINQRNPEVMGFSDGHGNGVRSMQKEHQRWNPILSQNNNNQYVVGNRDESHVLPMFGTQNSSSKTLTSSYTQNRLWSGDKFVPRSSRTDTQVSDTYNTAHDAPQSSGMARNFWASGSSSIAHPSPNFLQRLASQTSYMPTCLPSPDLHKGKTIRDLDLNRADPSDSDLGVLLPCPFVANNTGGESNRKETELLQNSYSNEAIPAMQLLSLMDAGVQSSHSFSVDGKKVIEKPFFPCDNHRDLGMDQRANLFEKPLFPQNHQMKEYSGSETAIYKSGAIIRPMPSALIGQDIVKSQRLEKAKKASLPQQNKDWRSRTVGMSGVQDMIHNFNPGQDKQKGVLGASAEVVFPVQRNAPKVTENQKNVSSCHLHGTIVPLKDMSKEEACIVSRNPADFSIPEAGNIYMIGSGDLKFSKDFSCRYRGFNGQRRP</sequence>
<evidence type="ECO:0000313" key="2">
    <source>
        <dbReference type="EMBL" id="KAK1370220.1"/>
    </source>
</evidence>
<feature type="region of interest" description="Disordered" evidence="1">
    <location>
        <begin position="162"/>
        <end position="226"/>
    </location>
</feature>
<evidence type="ECO:0008006" key="4">
    <source>
        <dbReference type="Google" id="ProtNLM"/>
    </source>
</evidence>
<feature type="region of interest" description="Disordered" evidence="1">
    <location>
        <begin position="301"/>
        <end position="343"/>
    </location>
</feature>
<evidence type="ECO:0000313" key="3">
    <source>
        <dbReference type="Proteomes" id="UP001237642"/>
    </source>
</evidence>
<feature type="region of interest" description="Disordered" evidence="1">
    <location>
        <begin position="632"/>
        <end position="662"/>
    </location>
</feature>
<dbReference type="EMBL" id="JAUIZM010000008">
    <property type="protein sequence ID" value="KAK1370220.1"/>
    <property type="molecule type" value="Genomic_DNA"/>
</dbReference>
<dbReference type="Proteomes" id="UP001237642">
    <property type="component" value="Unassembled WGS sequence"/>
</dbReference>
<dbReference type="InterPro" id="IPR034583">
    <property type="entry name" value="EMF1"/>
</dbReference>
<protein>
    <recommendedName>
        <fullName evidence="4">Embryonic flower 1</fullName>
    </recommendedName>
</protein>
<comment type="caution">
    <text evidence="2">The sequence shown here is derived from an EMBL/GenBank/DDBJ whole genome shotgun (WGS) entry which is preliminary data.</text>
</comment>